<proteinExistence type="predicted"/>
<evidence type="ECO:0000313" key="1">
    <source>
        <dbReference type="EMBL" id="ARR00717.1"/>
    </source>
</evidence>
<protein>
    <submittedName>
        <fullName evidence="1">DUF455 domain protein</fullName>
    </submittedName>
</protein>
<dbReference type="SUPFAM" id="SSF47240">
    <property type="entry name" value="Ferritin-like"/>
    <property type="match status" value="1"/>
</dbReference>
<dbReference type="CDD" id="cd00657">
    <property type="entry name" value="Ferritin_like"/>
    <property type="match status" value="1"/>
</dbReference>
<dbReference type="Pfam" id="PF04305">
    <property type="entry name" value="DUF455"/>
    <property type="match status" value="1"/>
</dbReference>
<dbReference type="STRING" id="1660073.CSUIS_0904"/>
<organism evidence="1 2">
    <name type="scientific">Campylobacter porcelli</name>
    <dbReference type="NCBI Taxonomy" id="1660073"/>
    <lineage>
        <taxon>Bacteria</taxon>
        <taxon>Pseudomonadati</taxon>
        <taxon>Campylobacterota</taxon>
        <taxon>Epsilonproteobacteria</taxon>
        <taxon>Campylobacterales</taxon>
        <taxon>Campylobacteraceae</taxon>
        <taxon>Campylobacter</taxon>
    </lineage>
</organism>
<dbReference type="RefSeq" id="WP_086297425.1">
    <property type="nucleotide sequence ID" value="NZ_CP018789.1"/>
</dbReference>
<dbReference type="InterPro" id="IPR011197">
    <property type="entry name" value="UCP012318"/>
</dbReference>
<dbReference type="EMBL" id="CP018789">
    <property type="protein sequence ID" value="ARR00717.1"/>
    <property type="molecule type" value="Genomic_DNA"/>
</dbReference>
<dbReference type="InterPro" id="IPR009078">
    <property type="entry name" value="Ferritin-like_SF"/>
</dbReference>
<dbReference type="PIRSF" id="PIRSF012318">
    <property type="entry name" value="UCP012318"/>
    <property type="match status" value="1"/>
</dbReference>
<accession>A0A1X9SWR7</accession>
<reference evidence="2" key="1">
    <citation type="journal article" date="2017" name="Genome Biol. Evol.">
        <title>Comparative Genomic Analysis Identifies a Campylobacter Clade Deficient in Selenium Metabolism.</title>
        <authorList>
            <person name="Miller W.G."/>
            <person name="Yee E."/>
            <person name="Lopes B.S."/>
            <person name="Chapman M.H."/>
            <person name="Huynh S."/>
            <person name="Bono J.L."/>
            <person name="Parker C.T."/>
            <person name="Strachan N.J.C."/>
            <person name="Forbes K.J."/>
        </authorList>
    </citation>
    <scope>NUCLEOTIDE SEQUENCE [LARGE SCALE GENOMIC DNA]</scope>
    <source>
        <strain evidence="2">RM6137</strain>
    </source>
</reference>
<sequence length="262" mass="30895">MRFFDEIWECMNCSNLEQKFDKFNQIYRNFQSDDINFNSDILPLKEPSYAKFCNVKSMKDIKQNRTNEAFLHSIAHIEYSAIDIALDSCYRFRNLPMEYYNDWLEVASDEIRHFNMIVQKMDILGVKYGDYAVHDGLFIALLKTQDSLINRMAILPRYMEANGLDANLFMMQKLNLNGDKDGILDILRVIHQEEISHVSKGDKWFKFACEANGVDPNSWIDIVRECYPRAFEAKRALDIEHRLLAGFSKDELDRIQKFQERV</sequence>
<dbReference type="PANTHER" id="PTHR42782:SF4">
    <property type="entry name" value="DUF455 DOMAIN-CONTAINING PROTEIN"/>
    <property type="match status" value="1"/>
</dbReference>
<dbReference type="Proteomes" id="UP000194260">
    <property type="component" value="Chromosome"/>
</dbReference>
<dbReference type="PANTHER" id="PTHR42782">
    <property type="entry name" value="SI:CH73-314G15.3"/>
    <property type="match status" value="1"/>
</dbReference>
<evidence type="ECO:0000313" key="2">
    <source>
        <dbReference type="Proteomes" id="UP000194260"/>
    </source>
</evidence>
<name>A0A1X9SWR7_9BACT</name>
<dbReference type="InterPro" id="IPR007402">
    <property type="entry name" value="DUF455"/>
</dbReference>
<gene>
    <name evidence="1" type="ORF">CSUIS_0904</name>
</gene>
<dbReference type="AlphaFoldDB" id="A0A1X9SWR7"/>
<dbReference type="KEGG" id="camy:CSUIS_0904"/>